<gene>
    <name evidence="2" type="ORF">PNAL_LOCUS3143</name>
</gene>
<accession>A0A9W4HKV5</accession>
<dbReference type="Proteomes" id="UP001153461">
    <property type="component" value="Unassembled WGS sequence"/>
</dbReference>
<evidence type="ECO:0000313" key="3">
    <source>
        <dbReference type="Proteomes" id="UP001153461"/>
    </source>
</evidence>
<dbReference type="EMBL" id="CAJVNV010000109">
    <property type="protein sequence ID" value="CAG8045619.1"/>
    <property type="molecule type" value="Genomic_DNA"/>
</dbReference>
<dbReference type="OrthoDB" id="10264507at2759"/>
<dbReference type="GO" id="GO:0019290">
    <property type="term" value="P:siderophore biosynthetic process"/>
    <property type="evidence" value="ECO:0007669"/>
    <property type="project" value="InterPro"/>
</dbReference>
<comment type="caution">
    <text evidence="2">The sequence shown here is derived from an EMBL/GenBank/DDBJ whole genome shotgun (WGS) entry which is preliminary data.</text>
</comment>
<proteinExistence type="predicted"/>
<evidence type="ECO:0000313" key="2">
    <source>
        <dbReference type="EMBL" id="CAG8045619.1"/>
    </source>
</evidence>
<sequence>MLKPTLAFISVPRTDLRVTGHFEQELQPLLERLEIPGITSDRVIVPCLSQQLSSIHQRFPNATVLKLIEDCADAQASMRTLTLRPELEFNYHLKLSLTCQITSALRTITPWNDLQRPCSIRAPGEIASK</sequence>
<protein>
    <recommendedName>
        <fullName evidence="1">Aerobactin siderophore biosynthesis IucA/IucC N-terminal domain-containing protein</fullName>
    </recommendedName>
</protein>
<organism evidence="2 3">
    <name type="scientific">Penicillium nalgiovense</name>
    <dbReference type="NCBI Taxonomy" id="60175"/>
    <lineage>
        <taxon>Eukaryota</taxon>
        <taxon>Fungi</taxon>
        <taxon>Dikarya</taxon>
        <taxon>Ascomycota</taxon>
        <taxon>Pezizomycotina</taxon>
        <taxon>Eurotiomycetes</taxon>
        <taxon>Eurotiomycetidae</taxon>
        <taxon>Eurotiales</taxon>
        <taxon>Aspergillaceae</taxon>
        <taxon>Penicillium</taxon>
    </lineage>
</organism>
<dbReference type="InterPro" id="IPR007310">
    <property type="entry name" value="Aerobactin_biosyn_IucA/IucC_N"/>
</dbReference>
<name>A0A9W4HKV5_PENNA</name>
<evidence type="ECO:0000259" key="1">
    <source>
        <dbReference type="Pfam" id="PF04183"/>
    </source>
</evidence>
<dbReference type="AlphaFoldDB" id="A0A9W4HKV5"/>
<dbReference type="Pfam" id="PF04183">
    <property type="entry name" value="IucA_IucC"/>
    <property type="match status" value="1"/>
</dbReference>
<reference evidence="2" key="1">
    <citation type="submission" date="2021-07" db="EMBL/GenBank/DDBJ databases">
        <authorList>
            <person name="Branca A.L. A."/>
        </authorList>
    </citation>
    <scope>NUCLEOTIDE SEQUENCE</scope>
</reference>
<feature type="domain" description="Aerobactin siderophore biosynthesis IucA/IucC N-terminal" evidence="1">
    <location>
        <begin position="64"/>
        <end position="110"/>
    </location>
</feature>